<sequence length="170" mass="19625">PELFIGHEGGRRYHEFKCVAKGCRKGVRRYLDTKDAKSTSNMRKHAKRCWGDDAVRLADEASGCDVARKSVVQPLLRDGTITASFERKKGKVTYMHRQHTKTETRAEMVCWVSESLRPFSIVRDRSFNNLMKTGRPEYYIPSPQTVSRDVRLVFKRTRERIAKMLQVSSG</sequence>
<evidence type="ECO:0000256" key="2">
    <source>
        <dbReference type="ARBA" id="ARBA00022723"/>
    </source>
</evidence>
<feature type="non-terminal residue" evidence="6">
    <location>
        <position position="1"/>
    </location>
</feature>
<dbReference type="GO" id="GO:0005634">
    <property type="term" value="C:nucleus"/>
    <property type="evidence" value="ECO:0007669"/>
    <property type="project" value="UniProtKB-SubCell"/>
</dbReference>
<dbReference type="InterPro" id="IPR052035">
    <property type="entry name" value="ZnF_BED_domain_contain"/>
</dbReference>
<comment type="subcellular location">
    <subcellularLocation>
        <location evidence="1">Nucleus</location>
    </subcellularLocation>
</comment>
<keyword evidence="2" id="KW-0479">Metal-binding</keyword>
<dbReference type="AlphaFoldDB" id="A0A0C2WG91"/>
<dbReference type="SUPFAM" id="SSF140996">
    <property type="entry name" value="Hermes dimerisation domain"/>
    <property type="match status" value="1"/>
</dbReference>
<accession>A0A0C2WG91</accession>
<evidence type="ECO:0000313" key="6">
    <source>
        <dbReference type="EMBL" id="KIL60457.1"/>
    </source>
</evidence>
<dbReference type="PANTHER" id="PTHR46481:SF10">
    <property type="entry name" value="ZINC FINGER BED DOMAIN-CONTAINING PROTEIN 39"/>
    <property type="match status" value="1"/>
</dbReference>
<dbReference type="InParanoid" id="A0A0C2WG91"/>
<keyword evidence="3" id="KW-0863">Zinc-finger</keyword>
<name>A0A0C2WG91_AMAMK</name>
<evidence type="ECO:0000256" key="1">
    <source>
        <dbReference type="ARBA" id="ARBA00004123"/>
    </source>
</evidence>
<dbReference type="HOGENOM" id="CLU_087375_0_0_1"/>
<keyword evidence="5" id="KW-0539">Nucleus</keyword>
<evidence type="ECO:0000256" key="5">
    <source>
        <dbReference type="ARBA" id="ARBA00023242"/>
    </source>
</evidence>
<dbReference type="STRING" id="946122.A0A0C2WG91"/>
<protein>
    <submittedName>
        <fullName evidence="6">Uncharacterized protein</fullName>
    </submittedName>
</protein>
<proteinExistence type="predicted"/>
<evidence type="ECO:0000313" key="7">
    <source>
        <dbReference type="Proteomes" id="UP000054549"/>
    </source>
</evidence>
<dbReference type="PANTHER" id="PTHR46481">
    <property type="entry name" value="ZINC FINGER BED DOMAIN-CONTAINING PROTEIN 4"/>
    <property type="match status" value="1"/>
</dbReference>
<evidence type="ECO:0000256" key="4">
    <source>
        <dbReference type="ARBA" id="ARBA00022833"/>
    </source>
</evidence>
<gene>
    <name evidence="6" type="ORF">M378DRAFT_83700</name>
</gene>
<reference evidence="6 7" key="1">
    <citation type="submission" date="2014-04" db="EMBL/GenBank/DDBJ databases">
        <title>Evolutionary Origins and Diversification of the Mycorrhizal Mutualists.</title>
        <authorList>
            <consortium name="DOE Joint Genome Institute"/>
            <consortium name="Mycorrhizal Genomics Consortium"/>
            <person name="Kohler A."/>
            <person name="Kuo A."/>
            <person name="Nagy L.G."/>
            <person name="Floudas D."/>
            <person name="Copeland A."/>
            <person name="Barry K.W."/>
            <person name="Cichocki N."/>
            <person name="Veneault-Fourrey C."/>
            <person name="LaButti K."/>
            <person name="Lindquist E.A."/>
            <person name="Lipzen A."/>
            <person name="Lundell T."/>
            <person name="Morin E."/>
            <person name="Murat C."/>
            <person name="Riley R."/>
            <person name="Ohm R."/>
            <person name="Sun H."/>
            <person name="Tunlid A."/>
            <person name="Henrissat B."/>
            <person name="Grigoriev I.V."/>
            <person name="Hibbett D.S."/>
            <person name="Martin F."/>
        </authorList>
    </citation>
    <scope>NUCLEOTIDE SEQUENCE [LARGE SCALE GENOMIC DNA]</scope>
    <source>
        <strain evidence="6 7">Koide BX008</strain>
    </source>
</reference>
<organism evidence="6 7">
    <name type="scientific">Amanita muscaria (strain Koide BX008)</name>
    <dbReference type="NCBI Taxonomy" id="946122"/>
    <lineage>
        <taxon>Eukaryota</taxon>
        <taxon>Fungi</taxon>
        <taxon>Dikarya</taxon>
        <taxon>Basidiomycota</taxon>
        <taxon>Agaricomycotina</taxon>
        <taxon>Agaricomycetes</taxon>
        <taxon>Agaricomycetidae</taxon>
        <taxon>Agaricales</taxon>
        <taxon>Pluteineae</taxon>
        <taxon>Amanitaceae</taxon>
        <taxon>Amanita</taxon>
    </lineage>
</organism>
<dbReference type="Proteomes" id="UP000054549">
    <property type="component" value="Unassembled WGS sequence"/>
</dbReference>
<dbReference type="GO" id="GO:0008270">
    <property type="term" value="F:zinc ion binding"/>
    <property type="evidence" value="ECO:0007669"/>
    <property type="project" value="UniProtKB-KW"/>
</dbReference>
<keyword evidence="7" id="KW-1185">Reference proteome</keyword>
<keyword evidence="4" id="KW-0862">Zinc</keyword>
<dbReference type="EMBL" id="KN818298">
    <property type="protein sequence ID" value="KIL60457.1"/>
    <property type="molecule type" value="Genomic_DNA"/>
</dbReference>
<dbReference type="OrthoDB" id="2677917at2759"/>
<evidence type="ECO:0000256" key="3">
    <source>
        <dbReference type="ARBA" id="ARBA00022771"/>
    </source>
</evidence>